<accession>A0ABS3I462</accession>
<comment type="function">
    <text evidence="2">Phosphorylation of dTMP to form dTDP in both de novo and salvage pathways of dTTP synthesis.</text>
</comment>
<feature type="domain" description="NADP-dependent oxidoreductase" evidence="4">
    <location>
        <begin position="243"/>
        <end position="441"/>
    </location>
</feature>
<dbReference type="PRINTS" id="PR00069">
    <property type="entry name" value="ALDKETRDTASE"/>
</dbReference>
<evidence type="ECO:0000259" key="5">
    <source>
        <dbReference type="Pfam" id="PF02223"/>
    </source>
</evidence>
<dbReference type="SUPFAM" id="SSF51430">
    <property type="entry name" value="NAD(P)-linked oxidoreductase"/>
    <property type="match status" value="1"/>
</dbReference>
<keyword evidence="2" id="KW-0545">Nucleotide biosynthesis</keyword>
<dbReference type="Pfam" id="PF00248">
    <property type="entry name" value="Aldo_ket_red"/>
    <property type="match status" value="1"/>
</dbReference>
<comment type="similarity">
    <text evidence="2">Belongs to the thymidylate kinase family.</text>
</comment>
<name>A0ABS3I462_9MICO</name>
<keyword evidence="2" id="KW-0067">ATP-binding</keyword>
<dbReference type="InterPro" id="IPR027417">
    <property type="entry name" value="P-loop_NTPase"/>
</dbReference>
<dbReference type="InterPro" id="IPR039430">
    <property type="entry name" value="Thymidylate_kin-like_dom"/>
</dbReference>
<feature type="domain" description="Thymidylate kinase-like" evidence="5">
    <location>
        <begin position="15"/>
        <end position="188"/>
    </location>
</feature>
<dbReference type="Gene3D" id="3.20.20.100">
    <property type="entry name" value="NADP-dependent oxidoreductase domain"/>
    <property type="match status" value="1"/>
</dbReference>
<dbReference type="InterPro" id="IPR050791">
    <property type="entry name" value="Aldo-Keto_reductase"/>
</dbReference>
<evidence type="ECO:0000256" key="3">
    <source>
        <dbReference type="SAM" id="MobiDB-lite"/>
    </source>
</evidence>
<dbReference type="NCBIfam" id="TIGR00041">
    <property type="entry name" value="DTMP_kinase"/>
    <property type="match status" value="1"/>
</dbReference>
<keyword evidence="7" id="KW-1185">Reference proteome</keyword>
<dbReference type="Proteomes" id="UP000664617">
    <property type="component" value="Unassembled WGS sequence"/>
</dbReference>
<feature type="compositionally biased region" description="Basic residues" evidence="3">
    <location>
        <begin position="575"/>
        <end position="585"/>
    </location>
</feature>
<dbReference type="PANTHER" id="PTHR43625:SF40">
    <property type="entry name" value="ALDO-KETO REDUCTASE YAKC [NADP(+)]"/>
    <property type="match status" value="1"/>
</dbReference>
<dbReference type="RefSeq" id="WP_207273716.1">
    <property type="nucleotide sequence ID" value="NZ_JAFMPK010000018.1"/>
</dbReference>
<dbReference type="CDD" id="cd01672">
    <property type="entry name" value="TMPK"/>
    <property type="match status" value="1"/>
</dbReference>
<keyword evidence="1" id="KW-0560">Oxidoreductase</keyword>
<dbReference type="InterPro" id="IPR020471">
    <property type="entry name" value="AKR"/>
</dbReference>
<keyword evidence="2 6" id="KW-0418">Kinase</keyword>
<dbReference type="GO" id="GO:0004798">
    <property type="term" value="F:dTMP kinase activity"/>
    <property type="evidence" value="ECO:0007669"/>
    <property type="project" value="UniProtKB-EC"/>
</dbReference>
<sequence length="597" mass="64726">MTTTPPASGGMFIAVDGPSGVGKSTLTRALTIQLGQDGHAVHRTAEPSDGPIGTLARGMTNAADGLTLACLYAADRYHHLAHEIEPRLAAGAIVITDRYVASGLVMQRLDGVDPDLLWALNEQARTPDLLLSLTADDDVIRRRLTRRGTHNRYQDQHTSSRDEATWHKEAAEHLAATGAVVHAIDTTHLSANAVTALAHRHVHDALAAPRRRHSGMTATTLDAASPAAASGTFLLGGDLPVHRIGYGTMQLTGPGHWYHPADINAAKQVLRRAVDLGVNHLDTADAYGPETVEHLIRKALHPYPDHLVIATKGGMTRQGPNRWAPVGRPEYLRQCVEMSLRRLAVDRIDLYYLHRVDSKVPLEDQVGELAALRDEGKLRHIGLSKVTTIQLEAARRIAPITAVQNKFNRHEPDWAMFDHCTRTGTAFVPYAPLAAGALAGRPGAARRELSWLLGLSPVVLPIPGSTSIQHLQQNVHVWWCRSVSGPTYRALQPVTWPVLAFLRFSTSPKTRLPGLPAMGGPLHPTGVPPAPCGGTTHRTLPRTEPPPARTPRIPWGNCGATDGLRRSSLSTTVPHARKRCRRSSRIRPGQPTSPKPG</sequence>
<dbReference type="InterPro" id="IPR036812">
    <property type="entry name" value="NAD(P)_OxRdtase_dom_sf"/>
</dbReference>
<protein>
    <recommendedName>
        <fullName evidence="2">Thymidylate kinase</fullName>
        <ecNumber evidence="2">2.7.4.9</ecNumber>
    </recommendedName>
    <alternativeName>
        <fullName evidence="2">dTMP kinase</fullName>
    </alternativeName>
</protein>
<comment type="caution">
    <text evidence="6">The sequence shown here is derived from an EMBL/GenBank/DDBJ whole genome shotgun (WGS) entry which is preliminary data.</text>
</comment>
<gene>
    <name evidence="2 6" type="primary">tmk</name>
    <name evidence="6" type="ORF">J0911_01940</name>
</gene>
<dbReference type="Gene3D" id="3.40.50.300">
    <property type="entry name" value="P-loop containing nucleotide triphosphate hydrolases"/>
    <property type="match status" value="1"/>
</dbReference>
<feature type="region of interest" description="Disordered" evidence="3">
    <location>
        <begin position="532"/>
        <end position="597"/>
    </location>
</feature>
<reference evidence="7" key="2">
    <citation type="submission" date="2023-07" db="EMBL/GenBank/DDBJ databases">
        <title>Myceligenerans salitolerans sp. nov., a halotolerant actinomycete isolated from a salt lake in Xinjiang, China.</title>
        <authorList>
            <person name="Guan T."/>
        </authorList>
    </citation>
    <scope>NUCLEOTIDE SEQUENCE [LARGE SCALE GENOMIC DNA]</scope>
    <source>
        <strain evidence="7">XHU 5031</strain>
    </source>
</reference>
<evidence type="ECO:0000313" key="6">
    <source>
        <dbReference type="EMBL" id="MBO0607789.1"/>
    </source>
</evidence>
<dbReference type="CDD" id="cd19088">
    <property type="entry name" value="AKR_AKR13B1"/>
    <property type="match status" value="1"/>
</dbReference>
<evidence type="ECO:0000256" key="1">
    <source>
        <dbReference type="ARBA" id="ARBA00023002"/>
    </source>
</evidence>
<evidence type="ECO:0000313" key="7">
    <source>
        <dbReference type="Proteomes" id="UP000664617"/>
    </source>
</evidence>
<dbReference type="InterPro" id="IPR023210">
    <property type="entry name" value="NADP_OxRdtase_dom"/>
</dbReference>
<dbReference type="Pfam" id="PF02223">
    <property type="entry name" value="Thymidylate_kin"/>
    <property type="match status" value="1"/>
</dbReference>
<proteinExistence type="inferred from homology"/>
<organism evidence="6 7">
    <name type="scientific">Myceligenerans salitolerans</name>
    <dbReference type="NCBI Taxonomy" id="1230528"/>
    <lineage>
        <taxon>Bacteria</taxon>
        <taxon>Bacillati</taxon>
        <taxon>Actinomycetota</taxon>
        <taxon>Actinomycetes</taxon>
        <taxon>Micrococcales</taxon>
        <taxon>Promicromonosporaceae</taxon>
        <taxon>Myceligenerans</taxon>
    </lineage>
</organism>
<dbReference type="SUPFAM" id="SSF52540">
    <property type="entry name" value="P-loop containing nucleoside triphosphate hydrolases"/>
    <property type="match status" value="1"/>
</dbReference>
<dbReference type="PANTHER" id="PTHR43625">
    <property type="entry name" value="AFLATOXIN B1 ALDEHYDE REDUCTASE"/>
    <property type="match status" value="1"/>
</dbReference>
<dbReference type="EC" id="2.7.4.9" evidence="2"/>
<comment type="catalytic activity">
    <reaction evidence="2">
        <text>dTMP + ATP = dTDP + ADP</text>
        <dbReference type="Rhea" id="RHEA:13517"/>
        <dbReference type="ChEBI" id="CHEBI:30616"/>
        <dbReference type="ChEBI" id="CHEBI:58369"/>
        <dbReference type="ChEBI" id="CHEBI:63528"/>
        <dbReference type="ChEBI" id="CHEBI:456216"/>
        <dbReference type="EC" id="2.7.4.9"/>
    </reaction>
</comment>
<keyword evidence="2" id="KW-0547">Nucleotide-binding</keyword>
<reference evidence="6 7" key="1">
    <citation type="submission" date="2021-03" db="EMBL/GenBank/DDBJ databases">
        <authorList>
            <person name="Xin L."/>
        </authorList>
    </citation>
    <scope>NUCLEOTIDE SEQUENCE [LARGE SCALE GENOMIC DNA]</scope>
    <source>
        <strain evidence="6 7">XHU 5031</strain>
    </source>
</reference>
<evidence type="ECO:0000256" key="2">
    <source>
        <dbReference type="HAMAP-Rule" id="MF_00165"/>
    </source>
</evidence>
<dbReference type="HAMAP" id="MF_00165">
    <property type="entry name" value="Thymidylate_kinase"/>
    <property type="match status" value="1"/>
</dbReference>
<dbReference type="InterPro" id="IPR018094">
    <property type="entry name" value="Thymidylate_kinase"/>
</dbReference>
<evidence type="ECO:0000259" key="4">
    <source>
        <dbReference type="Pfam" id="PF00248"/>
    </source>
</evidence>
<keyword evidence="2 6" id="KW-0808">Transferase</keyword>
<dbReference type="EMBL" id="JAFMPK010000018">
    <property type="protein sequence ID" value="MBO0607789.1"/>
    <property type="molecule type" value="Genomic_DNA"/>
</dbReference>
<comment type="caution">
    <text evidence="2">Lacks conserved residue(s) required for the propagation of feature annotation.</text>
</comment>